<proteinExistence type="predicted"/>
<dbReference type="GO" id="GO:0000932">
    <property type="term" value="C:P-body"/>
    <property type="evidence" value="ECO:0007669"/>
    <property type="project" value="TreeGrafter"/>
</dbReference>
<feature type="compositionally biased region" description="Low complexity" evidence="1">
    <location>
        <begin position="280"/>
        <end position="295"/>
    </location>
</feature>
<sequence>MSNHQPNGGSFIKSEVDFQRLINGESDRLVSRASNLLQNKSFTDVTFIVGPPQHSKKYVGHRVLLAMTSPVFEAMFYGDMADKSKVIRIPDLAPIGFENLLRYAYTDSLNLNSVEDAMLTAYAAKKYLLPHLLRECLAYIEKNITPSCACAVYEFANVLNSQQLIFQSIQIIDRQTYHVITHKSFNTIQLSTLEFIVGRRYLNLYSEYSLFNAIIQWALAECKRRSINSNDWTIVRGVLEDSTIMRNARLLTMSNEEFCRVIAHTTSNTNTIAGDNDEGQQANQSNNQSNDGNNSILSKEEKISIFMNLAIPGITPVPKGLCHETTPRAAPPEFFIVKRYKPVNYATAASLVASGNNKSIRMISIKFQVMNADIFILGASIPIRLDPGYYSVRTPKLDCQLKFSSKAGVASEPAMGARADDSILLDTIDDSINVVISKDKDCHVKLKKPIAIKRGNLNELLLTFQTTSLNDDIIVIKGHRGKVSQCEIVDGEAHSWIFFKPFLVLLHQKHNVAKEIICIGSVIIVGCFIHTLGKFTGKGANVFHEWKIRKIGSSCKATSCKLSEERKTKFYFKQ</sequence>
<evidence type="ECO:0000259" key="2">
    <source>
        <dbReference type="PROSITE" id="PS50097"/>
    </source>
</evidence>
<dbReference type="InterPro" id="IPR000210">
    <property type="entry name" value="BTB/POZ_dom"/>
</dbReference>
<dbReference type="InterPro" id="IPR011705">
    <property type="entry name" value="BACK"/>
</dbReference>
<dbReference type="Gene3D" id="3.30.710.10">
    <property type="entry name" value="Potassium Channel Kv1.1, Chain A"/>
    <property type="match status" value="1"/>
</dbReference>
<dbReference type="STRING" id="32264.T1K6K3"/>
<feature type="domain" description="BTB" evidence="2">
    <location>
        <begin position="43"/>
        <end position="113"/>
    </location>
</feature>
<reference evidence="4" key="1">
    <citation type="submission" date="2011-08" db="EMBL/GenBank/DDBJ databases">
        <authorList>
            <person name="Rombauts S."/>
        </authorList>
    </citation>
    <scope>NUCLEOTIDE SEQUENCE</scope>
    <source>
        <strain evidence="4">London</strain>
    </source>
</reference>
<dbReference type="EMBL" id="CAEY01001792">
    <property type="status" value="NOT_ANNOTATED_CDS"/>
    <property type="molecule type" value="Genomic_DNA"/>
</dbReference>
<organism evidence="3 4">
    <name type="scientific">Tetranychus urticae</name>
    <name type="common">Two-spotted spider mite</name>
    <dbReference type="NCBI Taxonomy" id="32264"/>
    <lineage>
        <taxon>Eukaryota</taxon>
        <taxon>Metazoa</taxon>
        <taxon>Ecdysozoa</taxon>
        <taxon>Arthropoda</taxon>
        <taxon>Chelicerata</taxon>
        <taxon>Arachnida</taxon>
        <taxon>Acari</taxon>
        <taxon>Acariformes</taxon>
        <taxon>Trombidiformes</taxon>
        <taxon>Prostigmata</taxon>
        <taxon>Eleutherengona</taxon>
        <taxon>Raphignathae</taxon>
        <taxon>Tetranychoidea</taxon>
        <taxon>Tetranychidae</taxon>
        <taxon>Tetranychus</taxon>
    </lineage>
</organism>
<dbReference type="AlphaFoldDB" id="T1K6K3"/>
<protein>
    <recommendedName>
        <fullName evidence="2">BTB domain-containing protein</fullName>
    </recommendedName>
</protein>
<dbReference type="HOGENOM" id="CLU_015899_4_0_1"/>
<name>T1K6K3_TETUR</name>
<dbReference type="InterPro" id="IPR011333">
    <property type="entry name" value="SKP1/BTB/POZ_sf"/>
</dbReference>
<evidence type="ECO:0000256" key="1">
    <source>
        <dbReference type="SAM" id="MobiDB-lite"/>
    </source>
</evidence>
<dbReference type="Gene3D" id="1.25.40.420">
    <property type="match status" value="1"/>
</dbReference>
<dbReference type="PROSITE" id="PS50097">
    <property type="entry name" value="BTB"/>
    <property type="match status" value="1"/>
</dbReference>
<evidence type="ECO:0000313" key="3">
    <source>
        <dbReference type="EnsemblMetazoa" id="tetur06g00800.1"/>
    </source>
</evidence>
<dbReference type="SUPFAM" id="SSF54695">
    <property type="entry name" value="POZ domain"/>
    <property type="match status" value="1"/>
</dbReference>
<dbReference type="PANTHER" id="PTHR45774">
    <property type="entry name" value="BTB/POZ DOMAIN-CONTAINING"/>
    <property type="match status" value="1"/>
</dbReference>
<dbReference type="Pfam" id="PF07707">
    <property type="entry name" value="BACK"/>
    <property type="match status" value="1"/>
</dbReference>
<feature type="region of interest" description="Disordered" evidence="1">
    <location>
        <begin position="270"/>
        <end position="295"/>
    </location>
</feature>
<dbReference type="GO" id="GO:0005829">
    <property type="term" value="C:cytosol"/>
    <property type="evidence" value="ECO:0007669"/>
    <property type="project" value="TreeGrafter"/>
</dbReference>
<evidence type="ECO:0000313" key="4">
    <source>
        <dbReference type="Proteomes" id="UP000015104"/>
    </source>
</evidence>
<reference evidence="3" key="2">
    <citation type="submission" date="2015-06" db="UniProtKB">
        <authorList>
            <consortium name="EnsemblMetazoa"/>
        </authorList>
    </citation>
    <scope>IDENTIFICATION</scope>
</reference>
<dbReference type="PANTHER" id="PTHR45774:SF3">
    <property type="entry name" value="BTB (POZ) DOMAIN-CONTAINING 2B-RELATED"/>
    <property type="match status" value="1"/>
</dbReference>
<dbReference type="SMART" id="SM00225">
    <property type="entry name" value="BTB"/>
    <property type="match status" value="1"/>
</dbReference>
<dbReference type="Proteomes" id="UP000015104">
    <property type="component" value="Unassembled WGS sequence"/>
</dbReference>
<dbReference type="Pfam" id="PF00651">
    <property type="entry name" value="BTB"/>
    <property type="match status" value="1"/>
</dbReference>
<dbReference type="GO" id="GO:0022008">
    <property type="term" value="P:neurogenesis"/>
    <property type="evidence" value="ECO:0007669"/>
    <property type="project" value="TreeGrafter"/>
</dbReference>
<keyword evidence="4" id="KW-1185">Reference proteome</keyword>
<dbReference type="eggNOG" id="KOG2075">
    <property type="taxonomic scope" value="Eukaryota"/>
</dbReference>
<accession>T1K6K3</accession>
<dbReference type="EnsemblMetazoa" id="tetur06g00800.1">
    <property type="protein sequence ID" value="tetur06g00800.1"/>
    <property type="gene ID" value="tetur06g00800"/>
</dbReference>